<feature type="region of interest" description="Disordered" evidence="1">
    <location>
        <begin position="729"/>
        <end position="758"/>
    </location>
</feature>
<dbReference type="InParanoid" id="A0A3P8UDZ5"/>
<sequence length="832" mass="94803">MAFEICFSVAMLFSLWLAAECDDLPFEVHQVECRDHYVWAVVELAFAGEDVHFEAVDETGIHPITEEYAAMCGYTASVLPLSGLVELRSSYFSCHTENKDGVFKLNFNLLVTHDGHLVRYNFNKTCTPAAAWSPREITCEVNYMEVSLRNEVTCSSVKMADDWNDALRAPYTSAVSDWQVVFQRAGEQSMPMNVSEARKQGYWFDLMDERLVFRTPYGQPDSFSTEMSGVPVEVVHATLFSRQSWVVIMVDLVAACSMDEGSYDNGYIMWDIPDMLHPLVSGIYDTQVNVGVNGKLEEQPVAEQRGYMVEKHNATVMISIPYNAEGGYRKSLHLMGDLYEYYVFHLYVEQISMDEDDVNTRLRFQKTLATPLLPRPVFTENRTVLEDRVFTVYLGDVPEDVKLTAVQLNGHMYIVPFINSSGHTITEVVHDNHTHDYTVQVPFDHHVVTEQFSREDEAIKHMLDINFTLTVLPENEHFYHHTSVYALTDASPPEFEANCSETGIIFKMDHRPFDYLWFISIGSERLTPELAAEHKYNMRNDSQSLVLEVPLFTDGYQYKNISLKGFLGTFEILVRDRNTSEVQRSTVKTCPFTRLEFIFCSTDGKMTVAADLSGMIPPGDPARSNLMDKYCGPREADETRALFSFPVNSCGSTVRLFKENVIYQNEILYTRKLRESTQLSDNSTEQSVAVNVPSPDRVVVECMYPLSGLHRLFSIYRFESDTVGVGHITTSPSLTEPETTTMKPTVTVTHTTPPTRRTRRPAVFQPAFHPPVRYVRVSPFRYLESLKRGKKKSLFLFMINLKASQFKKSLFLNLFSTGIKGTTHVKANDKHV</sequence>
<dbReference type="Pfam" id="PF23344">
    <property type="entry name" value="ZP-N"/>
    <property type="match status" value="1"/>
</dbReference>
<protein>
    <submittedName>
        <fullName evidence="5">Zona pellucida protein AX 4</fullName>
    </submittedName>
</protein>
<dbReference type="GeneTree" id="ENSGT00940000166283"/>
<dbReference type="Gene3D" id="2.60.40.3210">
    <property type="entry name" value="Zona pellucida, ZP-N domain"/>
    <property type="match status" value="1"/>
</dbReference>
<feature type="domain" description="ZP-N" evidence="3">
    <location>
        <begin position="600"/>
        <end position="705"/>
    </location>
</feature>
<feature type="chain" id="PRO_5018307680" evidence="2">
    <location>
        <begin position="22"/>
        <end position="832"/>
    </location>
</feature>
<evidence type="ECO:0000259" key="3">
    <source>
        <dbReference type="Pfam" id="PF23344"/>
    </source>
</evidence>
<dbReference type="FunCoup" id="A0A3P8UDZ5">
    <property type="interactions" value="43"/>
</dbReference>
<dbReference type="AlphaFoldDB" id="A0A3P8UDZ5"/>
<dbReference type="Proteomes" id="UP000265120">
    <property type="component" value="Chromosome 1"/>
</dbReference>
<evidence type="ECO:0000256" key="1">
    <source>
        <dbReference type="SAM" id="MobiDB-lite"/>
    </source>
</evidence>
<evidence type="ECO:0000259" key="4">
    <source>
        <dbReference type="Pfam" id="PF26562"/>
    </source>
</evidence>
<dbReference type="InterPro" id="IPR058876">
    <property type="entry name" value="Ig-like_ZP"/>
</dbReference>
<feature type="signal peptide" evidence="2">
    <location>
        <begin position="1"/>
        <end position="21"/>
    </location>
</feature>
<dbReference type="InterPro" id="IPR055356">
    <property type="entry name" value="ZP-N"/>
</dbReference>
<dbReference type="Ensembl" id="ENSCSET00000001478.1">
    <property type="protein sequence ID" value="ENSCSEP00000001448.1"/>
    <property type="gene ID" value="ENSCSEG00000000984.1"/>
</dbReference>
<dbReference type="PANTHER" id="PTHR47130:SF6">
    <property type="entry name" value="EGG ENVELOPE GLYCOPROTEIN-LIKE PRECURSOR"/>
    <property type="match status" value="1"/>
</dbReference>
<keyword evidence="6" id="KW-1185">Reference proteome</keyword>
<evidence type="ECO:0000313" key="6">
    <source>
        <dbReference type="Proteomes" id="UP000265120"/>
    </source>
</evidence>
<dbReference type="PANTHER" id="PTHR47130">
    <property type="entry name" value="SI:DKEY-19B23.11-RELATED"/>
    <property type="match status" value="1"/>
</dbReference>
<name>A0A3P8UDZ5_CYNSE</name>
<evidence type="ECO:0000256" key="2">
    <source>
        <dbReference type="SAM" id="SignalP"/>
    </source>
</evidence>
<organism evidence="5 6">
    <name type="scientific">Cynoglossus semilaevis</name>
    <name type="common">Tongue sole</name>
    <dbReference type="NCBI Taxonomy" id="244447"/>
    <lineage>
        <taxon>Eukaryota</taxon>
        <taxon>Metazoa</taxon>
        <taxon>Chordata</taxon>
        <taxon>Craniata</taxon>
        <taxon>Vertebrata</taxon>
        <taxon>Euteleostomi</taxon>
        <taxon>Actinopterygii</taxon>
        <taxon>Neopterygii</taxon>
        <taxon>Teleostei</taxon>
        <taxon>Neoteleostei</taxon>
        <taxon>Acanthomorphata</taxon>
        <taxon>Carangaria</taxon>
        <taxon>Pleuronectiformes</taxon>
        <taxon>Pleuronectoidei</taxon>
        <taxon>Cynoglossidae</taxon>
        <taxon>Cynoglossinae</taxon>
        <taxon>Cynoglossus</taxon>
    </lineage>
</organism>
<evidence type="ECO:0000313" key="5">
    <source>
        <dbReference type="Ensembl" id="ENSCSEP00000001448.1"/>
    </source>
</evidence>
<accession>A0A3P8UDZ5</accession>
<feature type="domain" description="ZP-domain containing protein Ig-like" evidence="4">
    <location>
        <begin position="373"/>
        <end position="488"/>
    </location>
</feature>
<keyword evidence="2" id="KW-0732">Signal</keyword>
<reference evidence="5" key="2">
    <citation type="submission" date="2025-08" db="UniProtKB">
        <authorList>
            <consortium name="Ensembl"/>
        </authorList>
    </citation>
    <scope>IDENTIFICATION</scope>
</reference>
<proteinExistence type="predicted"/>
<dbReference type="STRING" id="244447.ENSCSEP00000001448"/>
<reference evidence="5" key="3">
    <citation type="submission" date="2025-09" db="UniProtKB">
        <authorList>
            <consortium name="Ensembl"/>
        </authorList>
    </citation>
    <scope>IDENTIFICATION</scope>
</reference>
<feature type="compositionally biased region" description="Low complexity" evidence="1">
    <location>
        <begin position="729"/>
        <end position="755"/>
    </location>
</feature>
<reference evidence="5 6" key="1">
    <citation type="journal article" date="2014" name="Nat. Genet.">
        <title>Whole-genome sequence of a flatfish provides insights into ZW sex chromosome evolution and adaptation to a benthic lifestyle.</title>
        <authorList>
            <person name="Chen S."/>
            <person name="Zhang G."/>
            <person name="Shao C."/>
            <person name="Huang Q."/>
            <person name="Liu G."/>
            <person name="Zhang P."/>
            <person name="Song W."/>
            <person name="An N."/>
            <person name="Chalopin D."/>
            <person name="Volff J.N."/>
            <person name="Hong Y."/>
            <person name="Li Q."/>
            <person name="Sha Z."/>
            <person name="Zhou H."/>
            <person name="Xie M."/>
            <person name="Yu Q."/>
            <person name="Liu Y."/>
            <person name="Xiang H."/>
            <person name="Wang N."/>
            <person name="Wu K."/>
            <person name="Yang C."/>
            <person name="Zhou Q."/>
            <person name="Liao X."/>
            <person name="Yang L."/>
            <person name="Hu Q."/>
            <person name="Zhang J."/>
            <person name="Meng L."/>
            <person name="Jin L."/>
            <person name="Tian Y."/>
            <person name="Lian J."/>
            <person name="Yang J."/>
            <person name="Miao G."/>
            <person name="Liu S."/>
            <person name="Liang Z."/>
            <person name="Yan F."/>
            <person name="Li Y."/>
            <person name="Sun B."/>
            <person name="Zhang H."/>
            <person name="Zhang J."/>
            <person name="Zhu Y."/>
            <person name="Du M."/>
            <person name="Zhao Y."/>
            <person name="Schartl M."/>
            <person name="Tang Q."/>
            <person name="Wang J."/>
        </authorList>
    </citation>
    <scope>NUCLEOTIDE SEQUENCE</scope>
</reference>
<dbReference type="Pfam" id="PF26562">
    <property type="entry name" value="Ig-like"/>
    <property type="match status" value="1"/>
</dbReference>